<sequence length="186" mass="21108">MGSINKIVNKVLSRRFSLVLPKLVSKYQHASIKGRQIAEVGLIANELVDSRRRSKKPGLMFKLDIEKAFDNVNWGCLFHILDSLGFPPQVSNWVQGTMCLPMLSILINGEAHGYFPAFKGLRQGDPLSPGLFVLVMDVLSYMLSKVHDDGLFEGFFMDEDQRRWEVSHLLFADDTLIFVMLMLTKC</sequence>
<dbReference type="AlphaFoldDB" id="A0AAV2C9U2"/>
<feature type="domain" description="Reverse transcriptase" evidence="1">
    <location>
        <begin position="1"/>
        <end position="186"/>
    </location>
</feature>
<proteinExistence type="predicted"/>
<protein>
    <recommendedName>
        <fullName evidence="1">Reverse transcriptase domain-containing protein</fullName>
    </recommendedName>
</protein>
<dbReference type="PANTHER" id="PTHR46890">
    <property type="entry name" value="NON-LTR RETROLELEMENT REVERSE TRANSCRIPTASE-LIKE PROTEIN-RELATED"/>
    <property type="match status" value="1"/>
</dbReference>
<dbReference type="Proteomes" id="UP001497516">
    <property type="component" value="Chromosome 1"/>
</dbReference>
<dbReference type="InterPro" id="IPR000477">
    <property type="entry name" value="RT_dom"/>
</dbReference>
<name>A0AAV2C9U2_9ROSI</name>
<dbReference type="Pfam" id="PF00078">
    <property type="entry name" value="RVT_1"/>
    <property type="match status" value="1"/>
</dbReference>
<keyword evidence="3" id="KW-1185">Reference proteome</keyword>
<dbReference type="InterPro" id="IPR043502">
    <property type="entry name" value="DNA/RNA_pol_sf"/>
</dbReference>
<accession>A0AAV2C9U2</accession>
<reference evidence="2 3" key="1">
    <citation type="submission" date="2024-04" db="EMBL/GenBank/DDBJ databases">
        <authorList>
            <person name="Fracassetti M."/>
        </authorList>
    </citation>
    <scope>NUCLEOTIDE SEQUENCE [LARGE SCALE GENOMIC DNA]</scope>
</reference>
<evidence type="ECO:0000313" key="3">
    <source>
        <dbReference type="Proteomes" id="UP001497516"/>
    </source>
</evidence>
<organism evidence="2 3">
    <name type="scientific">Linum trigynum</name>
    <dbReference type="NCBI Taxonomy" id="586398"/>
    <lineage>
        <taxon>Eukaryota</taxon>
        <taxon>Viridiplantae</taxon>
        <taxon>Streptophyta</taxon>
        <taxon>Embryophyta</taxon>
        <taxon>Tracheophyta</taxon>
        <taxon>Spermatophyta</taxon>
        <taxon>Magnoliopsida</taxon>
        <taxon>eudicotyledons</taxon>
        <taxon>Gunneridae</taxon>
        <taxon>Pentapetalae</taxon>
        <taxon>rosids</taxon>
        <taxon>fabids</taxon>
        <taxon>Malpighiales</taxon>
        <taxon>Linaceae</taxon>
        <taxon>Linum</taxon>
    </lineage>
</organism>
<gene>
    <name evidence="2" type="ORF">LTRI10_LOCUS1125</name>
</gene>
<dbReference type="InterPro" id="IPR052343">
    <property type="entry name" value="Retrotransposon-Effector_Assoc"/>
</dbReference>
<evidence type="ECO:0000259" key="1">
    <source>
        <dbReference type="PROSITE" id="PS50878"/>
    </source>
</evidence>
<dbReference type="EMBL" id="OZ034813">
    <property type="protein sequence ID" value="CAL1353208.1"/>
    <property type="molecule type" value="Genomic_DNA"/>
</dbReference>
<dbReference type="CDD" id="cd01650">
    <property type="entry name" value="RT_nLTR_like"/>
    <property type="match status" value="1"/>
</dbReference>
<dbReference type="SUPFAM" id="SSF56672">
    <property type="entry name" value="DNA/RNA polymerases"/>
    <property type="match status" value="1"/>
</dbReference>
<dbReference type="PANTHER" id="PTHR46890:SF50">
    <property type="entry name" value="RNA-DIRECTED DNA POLYMERASE, EUKARYOTA, REVERSE TRANSCRIPTASE ZINC-BINDING DOMAIN PROTEIN-RELATED"/>
    <property type="match status" value="1"/>
</dbReference>
<dbReference type="PROSITE" id="PS50878">
    <property type="entry name" value="RT_POL"/>
    <property type="match status" value="1"/>
</dbReference>
<evidence type="ECO:0000313" key="2">
    <source>
        <dbReference type="EMBL" id="CAL1353208.1"/>
    </source>
</evidence>